<dbReference type="RefSeq" id="WP_203872684.1">
    <property type="nucleotide sequence ID" value="NZ_BOOK01000001.1"/>
</dbReference>
<evidence type="ECO:0000313" key="1">
    <source>
        <dbReference type="EMBL" id="GIH98189.1"/>
    </source>
</evidence>
<protein>
    <submittedName>
        <fullName evidence="1">Uncharacterized protein</fullName>
    </submittedName>
</protein>
<comment type="caution">
    <text evidence="1">The sequence shown here is derived from an EMBL/GenBank/DDBJ whole genome shotgun (WGS) entry which is preliminary data.</text>
</comment>
<organism evidence="1 2">
    <name type="scientific">Planobispora takensis</name>
    <dbReference type="NCBI Taxonomy" id="1367882"/>
    <lineage>
        <taxon>Bacteria</taxon>
        <taxon>Bacillati</taxon>
        <taxon>Actinomycetota</taxon>
        <taxon>Actinomycetes</taxon>
        <taxon>Streptosporangiales</taxon>
        <taxon>Streptosporangiaceae</taxon>
        <taxon>Planobispora</taxon>
    </lineage>
</organism>
<keyword evidence="2" id="KW-1185">Reference proteome</keyword>
<evidence type="ECO:0000313" key="2">
    <source>
        <dbReference type="Proteomes" id="UP000634476"/>
    </source>
</evidence>
<name>A0A8J3SRU7_9ACTN</name>
<reference evidence="1" key="1">
    <citation type="submission" date="2021-01" db="EMBL/GenBank/DDBJ databases">
        <title>Whole genome shotgun sequence of Planobispora takensis NBRC 109077.</title>
        <authorList>
            <person name="Komaki H."/>
            <person name="Tamura T."/>
        </authorList>
    </citation>
    <scope>NUCLEOTIDE SEQUENCE</scope>
    <source>
        <strain evidence="1">NBRC 109077</strain>
    </source>
</reference>
<dbReference type="AlphaFoldDB" id="A0A8J3SRU7"/>
<dbReference type="EMBL" id="BOOK01000001">
    <property type="protein sequence ID" value="GIH98189.1"/>
    <property type="molecule type" value="Genomic_DNA"/>
</dbReference>
<gene>
    <name evidence="1" type="ORF">Pta02_01980</name>
</gene>
<accession>A0A8J3SRU7</accession>
<sequence length="254" mass="27991">MTATSETGELSWSQRWTTWLRERTTVRSGREYWEGTFPAISEEIMKLDRNMRITPRFVADHDLFTLESISGMTEEAVAALRSEGFIHNGKWNAPVGPAALDFVDRHHLSELVSELTGVDVEEPQGATYIAYFEAGGHLDFHLDDFHYGEVNLIICLRHVVPDSTRNPSATVFIQSGGYRSCPLETGSFVLFDGAFTPHGRTPLAEGEEVILVSFSFKTKSRALWNVQDAPSAPPTRDEIEAAGTTIGAGAGNGN</sequence>
<proteinExistence type="predicted"/>
<dbReference type="Proteomes" id="UP000634476">
    <property type="component" value="Unassembled WGS sequence"/>
</dbReference>